<dbReference type="InterPro" id="IPR036396">
    <property type="entry name" value="Cyt_P450_sf"/>
</dbReference>
<dbReference type="PANTHER" id="PTHR46300:SF2">
    <property type="entry name" value="CYTOCHROME P450 MONOOXYGENASE ALNH-RELATED"/>
    <property type="match status" value="1"/>
</dbReference>
<keyword evidence="6" id="KW-0349">Heme</keyword>
<reference evidence="7 8" key="1">
    <citation type="submission" date="2019-12" db="EMBL/GenBank/DDBJ databases">
        <title>Draft genome sequence of the ascomycete Xylaria multiplex DSM 110363.</title>
        <authorList>
            <person name="Buettner E."/>
            <person name="Kellner H."/>
        </authorList>
    </citation>
    <scope>NUCLEOTIDE SEQUENCE [LARGE SCALE GENOMIC DNA]</scope>
    <source>
        <strain evidence="7 8">DSM 110363</strain>
    </source>
</reference>
<evidence type="ECO:0000256" key="4">
    <source>
        <dbReference type="ARBA" id="ARBA00023004"/>
    </source>
</evidence>
<keyword evidence="2 6" id="KW-0479">Metal-binding</keyword>
<organism evidence="7 8">
    <name type="scientific">Xylaria multiplex</name>
    <dbReference type="NCBI Taxonomy" id="323545"/>
    <lineage>
        <taxon>Eukaryota</taxon>
        <taxon>Fungi</taxon>
        <taxon>Dikarya</taxon>
        <taxon>Ascomycota</taxon>
        <taxon>Pezizomycotina</taxon>
        <taxon>Sordariomycetes</taxon>
        <taxon>Xylariomycetidae</taxon>
        <taxon>Xylariales</taxon>
        <taxon>Xylariaceae</taxon>
        <taxon>Xylaria</taxon>
    </lineage>
</organism>
<dbReference type="InParanoid" id="A0A7C8MUA0"/>
<dbReference type="InterPro" id="IPR001128">
    <property type="entry name" value="Cyt_P450"/>
</dbReference>
<dbReference type="InterPro" id="IPR017972">
    <property type="entry name" value="Cyt_P450_CS"/>
</dbReference>
<protein>
    <recommendedName>
        <fullName evidence="9">Cytochrome P450</fullName>
    </recommendedName>
</protein>
<evidence type="ECO:0008006" key="9">
    <source>
        <dbReference type="Google" id="ProtNLM"/>
    </source>
</evidence>
<dbReference type="PROSITE" id="PS00086">
    <property type="entry name" value="CYTOCHROME_P450"/>
    <property type="match status" value="1"/>
</dbReference>
<keyword evidence="3 6" id="KW-0560">Oxidoreductase</keyword>
<dbReference type="PANTHER" id="PTHR46300">
    <property type="entry name" value="P450, PUTATIVE (EUROFUNG)-RELATED-RELATED"/>
    <property type="match status" value="1"/>
</dbReference>
<evidence type="ECO:0000256" key="1">
    <source>
        <dbReference type="ARBA" id="ARBA00010617"/>
    </source>
</evidence>
<evidence type="ECO:0000313" key="8">
    <source>
        <dbReference type="Proteomes" id="UP000481858"/>
    </source>
</evidence>
<evidence type="ECO:0000313" key="7">
    <source>
        <dbReference type="EMBL" id="KAF2968507.1"/>
    </source>
</evidence>
<dbReference type="GO" id="GO:0016705">
    <property type="term" value="F:oxidoreductase activity, acting on paired donors, with incorporation or reduction of molecular oxygen"/>
    <property type="evidence" value="ECO:0007669"/>
    <property type="project" value="InterPro"/>
</dbReference>
<dbReference type="EMBL" id="WUBL01000050">
    <property type="protein sequence ID" value="KAF2968507.1"/>
    <property type="molecule type" value="Genomic_DNA"/>
</dbReference>
<dbReference type="AlphaFoldDB" id="A0A7C8MUA0"/>
<evidence type="ECO:0000256" key="2">
    <source>
        <dbReference type="ARBA" id="ARBA00022723"/>
    </source>
</evidence>
<gene>
    <name evidence="7" type="ORF">GQX73_g5106</name>
</gene>
<keyword evidence="4 6" id="KW-0408">Iron</keyword>
<keyword evidence="5 6" id="KW-0503">Monooxygenase</keyword>
<dbReference type="GO" id="GO:0020037">
    <property type="term" value="F:heme binding"/>
    <property type="evidence" value="ECO:0007669"/>
    <property type="project" value="InterPro"/>
</dbReference>
<keyword evidence="8" id="KW-1185">Reference proteome</keyword>
<dbReference type="Pfam" id="PF00067">
    <property type="entry name" value="p450"/>
    <property type="match status" value="1"/>
</dbReference>
<name>A0A7C8MUA0_9PEZI</name>
<dbReference type="Gene3D" id="1.10.630.10">
    <property type="entry name" value="Cytochrome P450"/>
    <property type="match status" value="1"/>
</dbReference>
<dbReference type="OrthoDB" id="1470350at2759"/>
<accession>A0A7C8MUA0</accession>
<evidence type="ECO:0000256" key="6">
    <source>
        <dbReference type="RuleBase" id="RU000461"/>
    </source>
</evidence>
<comment type="similarity">
    <text evidence="1 6">Belongs to the cytochrome P450 family.</text>
</comment>
<dbReference type="Proteomes" id="UP000481858">
    <property type="component" value="Unassembled WGS sequence"/>
</dbReference>
<sequence>MNIWQIHHNVDGYDELEKLDPDGFLRHLLGIRIDKEHDPALMEACGALSHYDFGTGRRICPDMYLAKQNFLVCLAKMFWAFEIQLVDNKEIVLSFETRLVRGTALPKDFDLILKLREVRTKEDIMSHYYQVYEGEVAIMGWRNGEFR</sequence>
<comment type="caution">
    <text evidence="7">The sequence shown here is derived from an EMBL/GenBank/DDBJ whole genome shotgun (WGS) entry which is preliminary data.</text>
</comment>
<evidence type="ECO:0000256" key="5">
    <source>
        <dbReference type="ARBA" id="ARBA00023033"/>
    </source>
</evidence>
<dbReference type="GO" id="GO:0005506">
    <property type="term" value="F:iron ion binding"/>
    <property type="evidence" value="ECO:0007669"/>
    <property type="project" value="InterPro"/>
</dbReference>
<dbReference type="GO" id="GO:0004497">
    <property type="term" value="F:monooxygenase activity"/>
    <property type="evidence" value="ECO:0007669"/>
    <property type="project" value="UniProtKB-KW"/>
</dbReference>
<evidence type="ECO:0000256" key="3">
    <source>
        <dbReference type="ARBA" id="ARBA00023002"/>
    </source>
</evidence>
<dbReference type="InterPro" id="IPR050364">
    <property type="entry name" value="Cytochrome_P450_fung"/>
</dbReference>
<dbReference type="SUPFAM" id="SSF48264">
    <property type="entry name" value="Cytochrome P450"/>
    <property type="match status" value="1"/>
</dbReference>
<proteinExistence type="inferred from homology"/>